<keyword evidence="3 5" id="KW-1133">Transmembrane helix</keyword>
<keyword evidence="7" id="KW-1185">Reference proteome</keyword>
<dbReference type="PROSITE" id="PS00216">
    <property type="entry name" value="SUGAR_TRANSPORT_1"/>
    <property type="match status" value="1"/>
</dbReference>
<dbReference type="PANTHER" id="PTHR48021">
    <property type="match status" value="1"/>
</dbReference>
<feature type="transmembrane region" description="Helical" evidence="5">
    <location>
        <begin position="80"/>
        <end position="99"/>
    </location>
</feature>
<dbReference type="PROSITE" id="PS50850">
    <property type="entry name" value="MFS"/>
    <property type="match status" value="1"/>
</dbReference>
<name>A0A6J2YY73_SITOR</name>
<feature type="transmembrane region" description="Helical" evidence="5">
    <location>
        <begin position="20"/>
        <end position="41"/>
    </location>
</feature>
<dbReference type="PROSITE" id="PS51257">
    <property type="entry name" value="PROKAR_LIPOPROTEIN"/>
    <property type="match status" value="1"/>
</dbReference>
<evidence type="ECO:0000256" key="5">
    <source>
        <dbReference type="SAM" id="Phobius"/>
    </source>
</evidence>
<dbReference type="OrthoDB" id="4142200at2759"/>
<feature type="domain" description="Major facilitator superfamily (MFS) profile" evidence="6">
    <location>
        <begin position="1"/>
        <end position="179"/>
    </location>
</feature>
<dbReference type="Gene3D" id="1.20.1250.20">
    <property type="entry name" value="MFS general substrate transporter like domains"/>
    <property type="match status" value="1"/>
</dbReference>
<keyword evidence="4 5" id="KW-0472">Membrane</keyword>
<dbReference type="RefSeq" id="XP_030768192.1">
    <property type="nucleotide sequence ID" value="XM_030912332.1"/>
</dbReference>
<organism evidence="7 8">
    <name type="scientific">Sitophilus oryzae</name>
    <name type="common">Rice weevil</name>
    <name type="synonym">Curculio oryzae</name>
    <dbReference type="NCBI Taxonomy" id="7048"/>
    <lineage>
        <taxon>Eukaryota</taxon>
        <taxon>Metazoa</taxon>
        <taxon>Ecdysozoa</taxon>
        <taxon>Arthropoda</taxon>
        <taxon>Hexapoda</taxon>
        <taxon>Insecta</taxon>
        <taxon>Pterygota</taxon>
        <taxon>Neoptera</taxon>
        <taxon>Endopterygota</taxon>
        <taxon>Coleoptera</taxon>
        <taxon>Polyphaga</taxon>
        <taxon>Cucujiformia</taxon>
        <taxon>Curculionidae</taxon>
        <taxon>Dryophthorinae</taxon>
        <taxon>Sitophilus</taxon>
    </lineage>
</organism>
<evidence type="ECO:0000256" key="3">
    <source>
        <dbReference type="ARBA" id="ARBA00022989"/>
    </source>
</evidence>
<dbReference type="PANTHER" id="PTHR48021:SF46">
    <property type="entry name" value="MAJOR FACILITATOR SUPERFAMILY (MFS) PROFILE DOMAIN-CONTAINING PROTEIN"/>
    <property type="match status" value="1"/>
</dbReference>
<dbReference type="Pfam" id="PF00083">
    <property type="entry name" value="Sugar_tr"/>
    <property type="match status" value="1"/>
</dbReference>
<dbReference type="GO" id="GO:0016020">
    <property type="term" value="C:membrane"/>
    <property type="evidence" value="ECO:0007669"/>
    <property type="project" value="UniProtKB-SubCell"/>
</dbReference>
<dbReference type="SUPFAM" id="SSF103473">
    <property type="entry name" value="MFS general substrate transporter"/>
    <property type="match status" value="1"/>
</dbReference>
<accession>A0A6J2YY73</accession>
<evidence type="ECO:0000259" key="6">
    <source>
        <dbReference type="PROSITE" id="PS50850"/>
    </source>
</evidence>
<dbReference type="GeneID" id="115891770"/>
<dbReference type="InterPro" id="IPR036259">
    <property type="entry name" value="MFS_trans_sf"/>
</dbReference>
<proteinExistence type="predicted"/>
<sequence length="179" mass="19895">MMMNVQKILTEAGSVYMDSTTSAILFAVMMLASCSVASIFIDRFGRKVLLILSGVLTGIALLAISIYFHLKYLNYDVLPISWLPAACVMIYAAIFERLIAKVGLGLVPIVITAEIFPTNVKAMGMTLADVIYVVAASASINLYNFLYNSFGIQMPFYVFSAVSFFRKQKGRLWMKFSTY</sequence>
<reference evidence="8" key="1">
    <citation type="submission" date="2025-08" db="UniProtKB">
        <authorList>
            <consortium name="RefSeq"/>
        </authorList>
    </citation>
    <scope>IDENTIFICATION</scope>
    <source>
        <tissue evidence="8">Gonads</tissue>
    </source>
</reference>
<evidence type="ECO:0000256" key="1">
    <source>
        <dbReference type="ARBA" id="ARBA00004141"/>
    </source>
</evidence>
<evidence type="ECO:0000256" key="2">
    <source>
        <dbReference type="ARBA" id="ARBA00022692"/>
    </source>
</evidence>
<dbReference type="InParanoid" id="A0A6J2YY73"/>
<dbReference type="InterPro" id="IPR020846">
    <property type="entry name" value="MFS_dom"/>
</dbReference>
<dbReference type="Proteomes" id="UP000504635">
    <property type="component" value="Unplaced"/>
</dbReference>
<dbReference type="InterPro" id="IPR050549">
    <property type="entry name" value="MFS_Trehalose_Transporter"/>
</dbReference>
<evidence type="ECO:0000313" key="7">
    <source>
        <dbReference type="Proteomes" id="UP000504635"/>
    </source>
</evidence>
<dbReference type="InterPro" id="IPR005829">
    <property type="entry name" value="Sugar_transporter_CS"/>
</dbReference>
<feature type="transmembrane region" description="Helical" evidence="5">
    <location>
        <begin position="48"/>
        <end position="68"/>
    </location>
</feature>
<evidence type="ECO:0000313" key="8">
    <source>
        <dbReference type="RefSeq" id="XP_030768192.1"/>
    </source>
</evidence>
<comment type="subcellular location">
    <subcellularLocation>
        <location evidence="1">Membrane</location>
        <topology evidence="1">Multi-pass membrane protein</topology>
    </subcellularLocation>
</comment>
<keyword evidence="2 5" id="KW-0812">Transmembrane</keyword>
<dbReference type="AlphaFoldDB" id="A0A6J2YY73"/>
<evidence type="ECO:0000256" key="4">
    <source>
        <dbReference type="ARBA" id="ARBA00023136"/>
    </source>
</evidence>
<feature type="transmembrane region" description="Helical" evidence="5">
    <location>
        <begin position="146"/>
        <end position="165"/>
    </location>
</feature>
<dbReference type="KEGG" id="soy:115891770"/>
<protein>
    <submittedName>
        <fullName evidence="8">Facilitated trehalose transporter Tret1-like</fullName>
    </submittedName>
</protein>
<gene>
    <name evidence="8" type="primary">LOC115891770</name>
</gene>
<dbReference type="GO" id="GO:0022857">
    <property type="term" value="F:transmembrane transporter activity"/>
    <property type="evidence" value="ECO:0007669"/>
    <property type="project" value="InterPro"/>
</dbReference>
<dbReference type="InterPro" id="IPR005828">
    <property type="entry name" value="MFS_sugar_transport-like"/>
</dbReference>